<accession>A0A1J1AB74</accession>
<evidence type="ECO:0000256" key="6">
    <source>
        <dbReference type="ARBA" id="ARBA00022917"/>
    </source>
</evidence>
<evidence type="ECO:0000256" key="2">
    <source>
        <dbReference type="ARBA" id="ARBA00010397"/>
    </source>
</evidence>
<gene>
    <name evidence="9" type="primary">eif2b</name>
    <name evidence="12" type="ORF">HSR6_0574</name>
    <name evidence="11" type="ORF">HTSR_0586</name>
</gene>
<dbReference type="InterPro" id="IPR045196">
    <property type="entry name" value="IF2/IF5"/>
</dbReference>
<dbReference type="OrthoDB" id="38099at2157"/>
<evidence type="ECO:0000256" key="4">
    <source>
        <dbReference type="ARBA" id="ARBA00022314"/>
    </source>
</evidence>
<keyword evidence="14" id="KW-1185">Reference proteome</keyword>
<evidence type="ECO:0000313" key="13">
    <source>
        <dbReference type="Proteomes" id="UP000185608"/>
    </source>
</evidence>
<feature type="domain" description="Translation initiation factor IF2/IF5" evidence="10">
    <location>
        <begin position="21"/>
        <end position="129"/>
    </location>
</feature>
<comment type="similarity">
    <text evidence="2 9">Belongs to the eIF-2-beta/eIF-5 family.</text>
</comment>
<dbReference type="EMBL" id="CP016804">
    <property type="protein sequence ID" value="APE95035.1"/>
    <property type="molecule type" value="Genomic_DNA"/>
</dbReference>
<keyword evidence="6 9" id="KW-0648">Protein biosynthesis</keyword>
<dbReference type="Pfam" id="PF01873">
    <property type="entry name" value="eIF-5_eIF-2B"/>
    <property type="match status" value="1"/>
</dbReference>
<evidence type="ECO:0000313" key="14">
    <source>
        <dbReference type="Proteomes" id="UP000186165"/>
    </source>
</evidence>
<dbReference type="SUPFAM" id="SSF75689">
    <property type="entry name" value="Zinc-binding domain of translation initiation factor 2 beta"/>
    <property type="match status" value="1"/>
</dbReference>
<dbReference type="NCBIfam" id="NF003067">
    <property type="entry name" value="PRK03988.1"/>
    <property type="match status" value="1"/>
</dbReference>
<evidence type="ECO:0000256" key="9">
    <source>
        <dbReference type="HAMAP-Rule" id="MF_00232"/>
    </source>
</evidence>
<dbReference type="HAMAP" id="MF_00232">
    <property type="entry name" value="eIF_2_beta"/>
    <property type="match status" value="1"/>
</dbReference>
<reference evidence="11 13" key="1">
    <citation type="submission" date="2016-06" db="EMBL/GenBank/DDBJ databases">
        <title>Discovery of anaerobic lithoheterotrophic haloarchaeon capable of sulfur respiration by hydrogen and formate.</title>
        <authorList>
            <person name="Sorokin D.Y."/>
            <person name="Kublanov I.V."/>
            <person name="Roman P."/>
            <person name="Sinninghe Damste J.S."/>
            <person name="Golyshin P.N."/>
            <person name="Rojo D."/>
            <person name="Ciordia S."/>
            <person name="Mena Md.C."/>
            <person name="Ferrer M."/>
            <person name="Smedile F."/>
            <person name="Messina E."/>
            <person name="La Cono V."/>
            <person name="Yakimov M.M."/>
        </authorList>
    </citation>
    <scope>NUCLEOTIDE SEQUENCE [LARGE SCALE GENOMIC DNA]</scope>
    <source>
        <strain evidence="11 13">HTSR1</strain>
    </source>
</reference>
<evidence type="ECO:0000256" key="3">
    <source>
        <dbReference type="ARBA" id="ARBA00011243"/>
    </source>
</evidence>
<dbReference type="Proteomes" id="UP000186165">
    <property type="component" value="Chromosome"/>
</dbReference>
<proteinExistence type="inferred from homology"/>
<dbReference type="AlphaFoldDB" id="A0A1D8S343"/>
<organism evidence="11 13">
    <name type="scientific">Halodesulfurarchaeum formicicum</name>
    <dbReference type="NCBI Taxonomy" id="1873524"/>
    <lineage>
        <taxon>Archaea</taxon>
        <taxon>Methanobacteriati</taxon>
        <taxon>Methanobacteriota</taxon>
        <taxon>Stenosarchaea group</taxon>
        <taxon>Halobacteria</taxon>
        <taxon>Halobacteriales</taxon>
        <taxon>Halobacteriaceae</taxon>
        <taxon>Halodesulfurarchaeum</taxon>
    </lineage>
</organism>
<evidence type="ECO:0000256" key="1">
    <source>
        <dbReference type="ARBA" id="ARBA00003323"/>
    </source>
</evidence>
<accession>A0A1D8S343</accession>
<dbReference type="KEGG" id="halh:HTSR_0586"/>
<dbReference type="SMART" id="SM00653">
    <property type="entry name" value="eIF2B_5"/>
    <property type="match status" value="1"/>
</dbReference>
<dbReference type="InterPro" id="IPR016189">
    <property type="entry name" value="Transl_init_fac_IF2/IF5_N"/>
</dbReference>
<evidence type="ECO:0000256" key="8">
    <source>
        <dbReference type="ARBA" id="ARBA00032408"/>
    </source>
</evidence>
<reference evidence="12" key="3">
    <citation type="journal article" date="2017" name="ISME J.">
        <title>Discovery of anaerobic lithoheterotrophic haloarchaea, ubiquitous in hypersaline habitats.</title>
        <authorList>
            <person name="Sorokin D.Y."/>
            <person name="Messina E."/>
            <person name="Smedile F."/>
            <person name="Roman P."/>
            <person name="Damste J.S.S."/>
            <person name="Ciordia S."/>
            <person name="Mena M.C."/>
            <person name="Ferrer M."/>
            <person name="Golyshin P.N."/>
            <person name="Kublanov I.V."/>
            <person name="Samarov N.I."/>
            <person name="Toshchakov S.V."/>
            <person name="La Cono V."/>
            <person name="Yakimov M.M."/>
        </authorList>
    </citation>
    <scope>NUCLEOTIDE SEQUENCE</scope>
    <source>
        <strain evidence="12">HSR6</strain>
    </source>
</reference>
<name>A0A1D8S343_9EURY</name>
<dbReference type="Proteomes" id="UP000185608">
    <property type="component" value="Chromosome"/>
</dbReference>
<dbReference type="Gene3D" id="3.30.30.170">
    <property type="match status" value="1"/>
</dbReference>
<dbReference type="SUPFAM" id="SSF100966">
    <property type="entry name" value="Translation initiation factor 2 beta, aIF2beta, N-terminal domain"/>
    <property type="match status" value="1"/>
</dbReference>
<dbReference type="GeneID" id="30417097"/>
<dbReference type="PANTHER" id="PTHR23001">
    <property type="entry name" value="EUKARYOTIC TRANSLATION INITIATION FACTOR"/>
    <property type="match status" value="1"/>
</dbReference>
<dbReference type="PANTHER" id="PTHR23001:SF3">
    <property type="entry name" value="EUKARYOTIC TRANSLATION INITIATION FACTOR 2 SUBUNIT 2"/>
    <property type="match status" value="1"/>
</dbReference>
<protein>
    <recommendedName>
        <fullName evidence="4 9">Translation initiation factor 2 subunit beta</fullName>
    </recommendedName>
    <alternativeName>
        <fullName evidence="7 9">aIF2-beta</fullName>
    </alternativeName>
    <alternativeName>
        <fullName evidence="8 9">eIF-2-beta</fullName>
    </alternativeName>
</protein>
<sequence length="132" mass="14955">MDYDEQLERALEAKPDIAAKESRFEVPDPKLRTEGNVTVFENFQALLDRLDREDEHVLKFLQDELGTAAQIDERGRARLTGEFNESRVQAVIDEYVDQYVICPECGLPDTHLTHEQGAELLECDACGARSSV</sequence>
<dbReference type="InterPro" id="IPR002735">
    <property type="entry name" value="Transl_init_fac_IF2/IF5_dom"/>
</dbReference>
<dbReference type="KEGG" id="hhsr:HSR6_0574"/>
<comment type="function">
    <text evidence="1 9">eIF-2 functions in the early steps of protein synthesis by forming a ternary complex with GTP and initiator tRNA.</text>
</comment>
<evidence type="ECO:0000313" key="11">
    <source>
        <dbReference type="EMBL" id="AOW79780.1"/>
    </source>
</evidence>
<evidence type="ECO:0000259" key="10">
    <source>
        <dbReference type="SMART" id="SM00653"/>
    </source>
</evidence>
<comment type="subunit">
    <text evidence="3 9">Heterotrimer composed of an alpha, a beta and a gamma chain.</text>
</comment>
<dbReference type="STRING" id="1873524.HSR6_0574"/>
<reference evidence="14" key="2">
    <citation type="submission" date="2016-08" db="EMBL/GenBank/DDBJ databases">
        <title>Discovery of first anaerobic lithoheterotrophic haloarchae widely represented in hypersaline habitats.</title>
        <authorList>
            <person name="Sorokin D.Y."/>
            <person name="Kublanov I.V."/>
            <person name="Roman P."/>
            <person name="Sinninghe Damste J.S."/>
            <person name="Golyshin P.N."/>
            <person name="Rojo D."/>
            <person name="Ciordia S."/>
            <person name="Mena Md.C."/>
            <person name="Ferrer M."/>
            <person name="Smedile F."/>
            <person name="Messina E."/>
            <person name="La Cono V."/>
            <person name="Yakimov M.M."/>
        </authorList>
    </citation>
    <scope>NUCLEOTIDE SEQUENCE [LARGE SCALE GENOMIC DNA]</scope>
    <source>
        <strain evidence="14">HSR6</strain>
    </source>
</reference>
<evidence type="ECO:0000256" key="5">
    <source>
        <dbReference type="ARBA" id="ARBA00022540"/>
    </source>
</evidence>
<evidence type="ECO:0000256" key="7">
    <source>
        <dbReference type="ARBA" id="ARBA00031466"/>
    </source>
</evidence>
<dbReference type="RefSeq" id="WP_070364525.1">
    <property type="nucleotide sequence ID" value="NZ_CP016070.1"/>
</dbReference>
<dbReference type="InterPro" id="IPR004458">
    <property type="entry name" value="TIF2_bsu_arc"/>
</dbReference>
<dbReference type="InterPro" id="IPR016190">
    <property type="entry name" value="Transl_init_fac_IF2/IF5_Zn-bd"/>
</dbReference>
<dbReference type="EMBL" id="CP016070">
    <property type="protein sequence ID" value="AOW79780.1"/>
    <property type="molecule type" value="Genomic_DNA"/>
</dbReference>
<dbReference type="GO" id="GO:0003743">
    <property type="term" value="F:translation initiation factor activity"/>
    <property type="evidence" value="ECO:0007669"/>
    <property type="project" value="UniProtKB-UniRule"/>
</dbReference>
<keyword evidence="5 9" id="KW-0396">Initiation factor</keyword>
<evidence type="ECO:0000313" key="12">
    <source>
        <dbReference type="EMBL" id="APE95035.1"/>
    </source>
</evidence>